<proteinExistence type="predicted"/>
<reference evidence="3 4" key="1">
    <citation type="submission" date="2016-06" db="EMBL/GenBank/DDBJ databases">
        <title>Genome sequence of Porphyrobacter dokdonensis DSW-74.</title>
        <authorList>
            <person name="Kim J.F."/>
            <person name="Song J.Y."/>
        </authorList>
    </citation>
    <scope>NUCLEOTIDE SEQUENCE [LARGE SCALE GENOMIC DNA]</scope>
    <source>
        <strain evidence="3 4">DSW-74</strain>
    </source>
</reference>
<dbReference type="PANTHER" id="PTHR42951:SF14">
    <property type="entry name" value="METALLO-BETA-LACTAMASE SUPERFAMILY PROTEIN"/>
    <property type="match status" value="1"/>
</dbReference>
<accession>A0A1A7BH96</accession>
<dbReference type="InterPro" id="IPR030811">
    <property type="entry name" value="SoxH-rel_PQQ_1"/>
</dbReference>
<dbReference type="CDD" id="cd16282">
    <property type="entry name" value="metallo-hydrolase-like_MBL-fold"/>
    <property type="match status" value="1"/>
</dbReference>
<organism evidence="3 4">
    <name type="scientific">Erythrobacter dokdonensis DSW-74</name>
    <dbReference type="NCBI Taxonomy" id="1300349"/>
    <lineage>
        <taxon>Bacteria</taxon>
        <taxon>Pseudomonadati</taxon>
        <taxon>Pseudomonadota</taxon>
        <taxon>Alphaproteobacteria</taxon>
        <taxon>Sphingomonadales</taxon>
        <taxon>Erythrobacteraceae</taxon>
        <taxon>Erythrobacter/Porphyrobacter group</taxon>
        <taxon>Erythrobacter</taxon>
    </lineage>
</organism>
<dbReference type="Proteomes" id="UP000092484">
    <property type="component" value="Unassembled WGS sequence"/>
</dbReference>
<feature type="domain" description="Metallo-beta-lactamase" evidence="2">
    <location>
        <begin position="56"/>
        <end position="236"/>
    </location>
</feature>
<evidence type="ECO:0000313" key="4">
    <source>
        <dbReference type="Proteomes" id="UP000092484"/>
    </source>
</evidence>
<evidence type="ECO:0000313" key="3">
    <source>
        <dbReference type="EMBL" id="OBV11091.1"/>
    </source>
</evidence>
<evidence type="ECO:0000259" key="2">
    <source>
        <dbReference type="SMART" id="SM00849"/>
    </source>
</evidence>
<keyword evidence="4" id="KW-1185">Reference proteome</keyword>
<dbReference type="Pfam" id="PF00753">
    <property type="entry name" value="Lactamase_B"/>
    <property type="match status" value="1"/>
</dbReference>
<feature type="chain" id="PRO_5008355100" evidence="1">
    <location>
        <begin position="21"/>
        <end position="313"/>
    </location>
</feature>
<dbReference type="RefSeq" id="WP_068863644.1">
    <property type="nucleotide sequence ID" value="NZ_LZYB01000003.1"/>
</dbReference>
<dbReference type="InterPro" id="IPR036866">
    <property type="entry name" value="RibonucZ/Hydroxyglut_hydro"/>
</dbReference>
<dbReference type="AlphaFoldDB" id="A0A1A7BH96"/>
<dbReference type="InterPro" id="IPR050855">
    <property type="entry name" value="NDM-1-like"/>
</dbReference>
<comment type="caution">
    <text evidence="3">The sequence shown here is derived from an EMBL/GenBank/DDBJ whole genome shotgun (WGS) entry which is preliminary data.</text>
</comment>
<dbReference type="SMART" id="SM00849">
    <property type="entry name" value="Lactamase_B"/>
    <property type="match status" value="1"/>
</dbReference>
<dbReference type="NCBIfam" id="TIGR04558">
    <property type="entry name" value="SoxH_rel_PQQ_1"/>
    <property type="match status" value="1"/>
</dbReference>
<dbReference type="EMBL" id="LZYB01000003">
    <property type="protein sequence ID" value="OBV11091.1"/>
    <property type="molecule type" value="Genomic_DNA"/>
</dbReference>
<protein>
    <submittedName>
        <fullName evidence="3">Beta-lactamase domain-containing protein</fullName>
    </submittedName>
</protein>
<dbReference type="PANTHER" id="PTHR42951">
    <property type="entry name" value="METALLO-BETA-LACTAMASE DOMAIN-CONTAINING"/>
    <property type="match status" value="1"/>
</dbReference>
<dbReference type="InterPro" id="IPR001279">
    <property type="entry name" value="Metallo-B-lactamas"/>
</dbReference>
<evidence type="ECO:0000256" key="1">
    <source>
        <dbReference type="SAM" id="SignalP"/>
    </source>
</evidence>
<gene>
    <name evidence="3" type="ORF">I603_1499</name>
</gene>
<sequence>MIARRGVLLGALALPFAARAQQFAGTYEPQASAIGDGIWMVRGADEAIGFANGGAIANTVIMASDAGAILVDTGPSLAFGRALEALARRLTGQPVGRIYITHLHPDHSFGNGAFSGTPIHSLPATRAELERDGSGFADAMYRMLVGWMTGTEVVLPLGDVTGGDTMFGGRSLRLLALDGHSEGDLAILDHASGTLLAGDLVFHDRAPATPHADFARWQASLERLEAVGHRQLVPGHGPLDTSGKAIAQTRDWLGWLETSLRRSVASGLDMAEAANLPIPDRFAGIAAARYELTRSVSHFYPRLEAELLPRVDG</sequence>
<name>A0A1A7BH96_9SPHN</name>
<keyword evidence="1" id="KW-0732">Signal</keyword>
<feature type="signal peptide" evidence="1">
    <location>
        <begin position="1"/>
        <end position="20"/>
    </location>
</feature>
<dbReference type="Gene3D" id="3.60.15.10">
    <property type="entry name" value="Ribonuclease Z/Hydroxyacylglutathione hydrolase-like"/>
    <property type="match status" value="1"/>
</dbReference>
<dbReference type="STRING" id="1300349.I603_1499"/>
<dbReference type="SUPFAM" id="SSF56281">
    <property type="entry name" value="Metallo-hydrolase/oxidoreductase"/>
    <property type="match status" value="1"/>
</dbReference>